<evidence type="ECO:0000256" key="1">
    <source>
        <dbReference type="SAM" id="MobiDB-lite"/>
    </source>
</evidence>
<feature type="region of interest" description="Disordered" evidence="1">
    <location>
        <begin position="1"/>
        <end position="63"/>
    </location>
</feature>
<name>A0AAD9DD99_9STRA</name>
<evidence type="ECO:0000313" key="2">
    <source>
        <dbReference type="EMBL" id="KAK1741525.1"/>
    </source>
</evidence>
<feature type="compositionally biased region" description="Polar residues" evidence="1">
    <location>
        <begin position="32"/>
        <end position="61"/>
    </location>
</feature>
<dbReference type="Gene3D" id="1.25.40.990">
    <property type="match status" value="1"/>
</dbReference>
<organism evidence="2 3">
    <name type="scientific">Skeletonema marinoi</name>
    <dbReference type="NCBI Taxonomy" id="267567"/>
    <lineage>
        <taxon>Eukaryota</taxon>
        <taxon>Sar</taxon>
        <taxon>Stramenopiles</taxon>
        <taxon>Ochrophyta</taxon>
        <taxon>Bacillariophyta</taxon>
        <taxon>Coscinodiscophyceae</taxon>
        <taxon>Thalassiosirophycidae</taxon>
        <taxon>Thalassiosirales</taxon>
        <taxon>Skeletonemataceae</taxon>
        <taxon>Skeletonema</taxon>
        <taxon>Skeletonema marinoi-dohrnii complex</taxon>
    </lineage>
</organism>
<dbReference type="Proteomes" id="UP001224775">
    <property type="component" value="Unassembled WGS sequence"/>
</dbReference>
<gene>
    <name evidence="2" type="ORF">QTG54_008003</name>
</gene>
<sequence>MPSSLMARAKAAQSSSSSQQQSSSKAAASTVPKKTTSSLAAAARQTANRGNSTSSNKSTYVPSYKLNPLNAAASTIKIDSTNVKDTAKITVAAGTADSSSKNDVLQNVKSATISDDPTTKSSSIIATTPPKEKSLMEQLLQHQNNNQKQPPPSRIYPAEYFMCTQSEALDRQTHMELSPFECYPSSLEGIATKISTVSTNDHDTAFSSPQCSTKFSTANNNNNSAARRIRPKHHAQYVIKKYRRSAAGGGTLSEISEGCIRTLEQLNGTVDYLIGDLFVWQMPPPIVGGEDDPNEISIWEEEEEVVHPVEQQQHTPFSLSDTVAFIDDRLRAVQKDLVTLLGNLDQDHHNVVVVDNNNAPPNSSSITSKRLHRKQLQLKQTVRKMQAKMIRYNILTSYLLSNVPSSKYEVKFGARALRTSLTCYLNLSSTLDDEYTDDAKNDIVATSQYKKECRMKDEIMAYMALLHSSAVLRSEETALPPSSAGEVTSSLMEESGSGWGALLSTFCRHVVATGNLAVAGSGGGCNSCHQSLAEKYPRWKWALTLACLAQEGNFQGYLKLLKKGPLTVLSSSLTALTKEEEVDNARFLLLARCCASHSLNLIRLGQLRRYNHSFGKGEKVSGKDLARLLHFDDANDESSAKLAIDFCRDAGLPVVEKECEESVELYVAMKSAPISVTKDGPIKRMCNPGRRNDCFVFGSCLDDTSSRHVDLLTDQLNGCGIQQSAEDWEDNVEADDAKSSCSSINAVTIEARIDEDGVAIPSSQVIRTLME</sequence>
<evidence type="ECO:0000313" key="3">
    <source>
        <dbReference type="Proteomes" id="UP001224775"/>
    </source>
</evidence>
<accession>A0AAD9DD99</accession>
<dbReference type="AlphaFoldDB" id="A0AAD9DD99"/>
<reference evidence="2" key="1">
    <citation type="submission" date="2023-06" db="EMBL/GenBank/DDBJ databases">
        <title>Survivors Of The Sea: Transcriptome response of Skeletonema marinoi to long-term dormancy.</title>
        <authorList>
            <person name="Pinder M.I.M."/>
            <person name="Kourtchenko O."/>
            <person name="Robertson E.K."/>
            <person name="Larsson T."/>
            <person name="Maumus F."/>
            <person name="Osuna-Cruz C.M."/>
            <person name="Vancaester E."/>
            <person name="Stenow R."/>
            <person name="Vandepoele K."/>
            <person name="Ploug H."/>
            <person name="Bruchert V."/>
            <person name="Godhe A."/>
            <person name="Topel M."/>
        </authorList>
    </citation>
    <scope>NUCLEOTIDE SEQUENCE</scope>
    <source>
        <strain evidence="2">R05AC</strain>
    </source>
</reference>
<comment type="caution">
    <text evidence="2">The sequence shown here is derived from an EMBL/GenBank/DDBJ whole genome shotgun (WGS) entry which is preliminary data.</text>
</comment>
<dbReference type="EMBL" id="JATAAI010000013">
    <property type="protein sequence ID" value="KAK1741525.1"/>
    <property type="molecule type" value="Genomic_DNA"/>
</dbReference>
<proteinExistence type="predicted"/>
<feature type="compositionally biased region" description="Low complexity" evidence="1">
    <location>
        <begin position="9"/>
        <end position="29"/>
    </location>
</feature>
<keyword evidence="3" id="KW-1185">Reference proteome</keyword>
<protein>
    <submittedName>
        <fullName evidence="2">Uncharacterized protein</fullName>
    </submittedName>
</protein>